<sequence>MLKMEKITNLELEERGFFSLDGLFAMILLLLIVGNFVNIYQGRSEMVEDTRKRLEGKMINEKLAGAINTVYATGKPLTLNIDLEENILGEEYTIDFNNNSRDTLIKISGKTKSLATSDVIPENIQLKNLDSPKKVRIFWENSKIKVK</sequence>
<evidence type="ECO:0000256" key="1">
    <source>
        <dbReference type="SAM" id="Phobius"/>
    </source>
</evidence>
<keyword evidence="1" id="KW-0472">Membrane</keyword>
<evidence type="ECO:0000313" key="3">
    <source>
        <dbReference type="Proteomes" id="UP000070404"/>
    </source>
</evidence>
<gene>
    <name evidence="2" type="ORF">AKJ52_01950</name>
</gene>
<keyword evidence="1" id="KW-1133">Transmembrane helix</keyword>
<feature type="transmembrane region" description="Helical" evidence="1">
    <location>
        <begin position="20"/>
        <end position="40"/>
    </location>
</feature>
<evidence type="ECO:0000313" key="2">
    <source>
        <dbReference type="EMBL" id="KXB06599.1"/>
    </source>
</evidence>
<accession>A0A133VJI7</accession>
<proteinExistence type="predicted"/>
<organism evidence="2 3">
    <name type="scientific">candidate division MSBL1 archaeon SCGC-AAA382C18</name>
    <dbReference type="NCBI Taxonomy" id="1698281"/>
    <lineage>
        <taxon>Archaea</taxon>
        <taxon>Methanobacteriati</taxon>
        <taxon>Methanobacteriota</taxon>
        <taxon>candidate division MSBL1</taxon>
    </lineage>
</organism>
<comment type="caution">
    <text evidence="2">The sequence shown here is derived from an EMBL/GenBank/DDBJ whole genome shotgun (WGS) entry which is preliminary data.</text>
</comment>
<keyword evidence="1" id="KW-0812">Transmembrane</keyword>
<protein>
    <submittedName>
        <fullName evidence="2">Uncharacterized protein</fullName>
    </submittedName>
</protein>
<dbReference type="EMBL" id="LHYF01000032">
    <property type="protein sequence ID" value="KXB06599.1"/>
    <property type="molecule type" value="Genomic_DNA"/>
</dbReference>
<name>A0A133VJI7_9EURY</name>
<dbReference type="AlphaFoldDB" id="A0A133VJI7"/>
<keyword evidence="3" id="KW-1185">Reference proteome</keyword>
<dbReference type="Proteomes" id="UP000070404">
    <property type="component" value="Unassembled WGS sequence"/>
</dbReference>
<reference evidence="2 3" key="1">
    <citation type="journal article" date="2016" name="Sci. Rep.">
        <title>Metabolic traits of an uncultured archaeal lineage -MSBL1- from brine pools of the Red Sea.</title>
        <authorList>
            <person name="Mwirichia R."/>
            <person name="Alam I."/>
            <person name="Rashid M."/>
            <person name="Vinu M."/>
            <person name="Ba-Alawi W."/>
            <person name="Anthony Kamau A."/>
            <person name="Kamanda Ngugi D."/>
            <person name="Goker M."/>
            <person name="Klenk H.P."/>
            <person name="Bajic V."/>
            <person name="Stingl U."/>
        </authorList>
    </citation>
    <scope>NUCLEOTIDE SEQUENCE [LARGE SCALE GENOMIC DNA]</scope>
    <source>
        <strain evidence="2">SCGC-AAA382C18</strain>
    </source>
</reference>